<evidence type="ECO:0000256" key="2">
    <source>
        <dbReference type="PROSITE-ProRule" id="PRU00708"/>
    </source>
</evidence>
<feature type="repeat" description="PPR" evidence="2">
    <location>
        <begin position="326"/>
        <end position="360"/>
    </location>
</feature>
<dbReference type="InterPro" id="IPR032867">
    <property type="entry name" value="DYW_dom"/>
</dbReference>
<reference evidence="4" key="1">
    <citation type="journal article" date="2019" name="Nat. Commun.">
        <title>Genome-wide association mapping of date palm fruit traits.</title>
        <authorList>
            <person name="Hazzouri K.M."/>
            <person name="Gros-Balthazard M."/>
            <person name="Flowers J.M."/>
            <person name="Copetti D."/>
            <person name="Lemansour A."/>
            <person name="Lebrun M."/>
            <person name="Masmoudi K."/>
            <person name="Ferrand S."/>
            <person name="Dhar M.I."/>
            <person name="Fresquez Z.A."/>
            <person name="Rosas U."/>
            <person name="Zhang J."/>
            <person name="Talag J."/>
            <person name="Lee S."/>
            <person name="Kudrna D."/>
            <person name="Powell R.F."/>
            <person name="Leitch I.J."/>
            <person name="Krueger R.R."/>
            <person name="Wing R.A."/>
            <person name="Amiri K.M.A."/>
            <person name="Purugganan M.D."/>
        </authorList>
    </citation>
    <scope>NUCLEOTIDE SEQUENCE [LARGE SCALE GENOMIC DNA]</scope>
    <source>
        <strain evidence="4">cv. Khalas</strain>
    </source>
</reference>
<dbReference type="PANTHER" id="PTHR47926:SF367">
    <property type="entry name" value="DYW DOMAIN-CONTAINING PROTEIN"/>
    <property type="match status" value="1"/>
</dbReference>
<evidence type="ECO:0000256" key="1">
    <source>
        <dbReference type="ARBA" id="ARBA00022737"/>
    </source>
</evidence>
<protein>
    <submittedName>
        <fullName evidence="5">Pentatricopeptide repeat-containing protein At5g40405</fullName>
    </submittedName>
</protein>
<evidence type="ECO:0000313" key="4">
    <source>
        <dbReference type="Proteomes" id="UP000228380"/>
    </source>
</evidence>
<dbReference type="Pfam" id="PF20431">
    <property type="entry name" value="E_motif"/>
    <property type="match status" value="1"/>
</dbReference>
<dbReference type="RefSeq" id="XP_008797883.1">
    <property type="nucleotide sequence ID" value="XM_008799661.4"/>
</dbReference>
<keyword evidence="1" id="KW-0677">Repeat</keyword>
<evidence type="ECO:0000313" key="5">
    <source>
        <dbReference type="RefSeq" id="XP_008797883.1"/>
    </source>
</evidence>
<dbReference type="NCBIfam" id="TIGR00756">
    <property type="entry name" value="PPR"/>
    <property type="match status" value="4"/>
</dbReference>
<dbReference type="Pfam" id="PF01535">
    <property type="entry name" value="PPR"/>
    <property type="match status" value="4"/>
</dbReference>
<keyword evidence="4" id="KW-1185">Reference proteome</keyword>
<feature type="repeat" description="PPR" evidence="2">
    <location>
        <begin position="194"/>
        <end position="228"/>
    </location>
</feature>
<dbReference type="PROSITE" id="PS51375">
    <property type="entry name" value="PPR"/>
    <property type="match status" value="3"/>
</dbReference>
<dbReference type="GO" id="GO:0008270">
    <property type="term" value="F:zinc ion binding"/>
    <property type="evidence" value="ECO:0007669"/>
    <property type="project" value="InterPro"/>
</dbReference>
<dbReference type="Pfam" id="PF13041">
    <property type="entry name" value="PPR_2"/>
    <property type="match status" value="1"/>
</dbReference>
<dbReference type="AlphaFoldDB" id="A0A8B7CF67"/>
<feature type="domain" description="DYW" evidence="3">
    <location>
        <begin position="541"/>
        <end position="633"/>
    </location>
</feature>
<dbReference type="InterPro" id="IPR046960">
    <property type="entry name" value="PPR_At4g14850-like_plant"/>
</dbReference>
<reference evidence="5" key="2">
    <citation type="submission" date="2025-08" db="UniProtKB">
        <authorList>
            <consortium name="RefSeq"/>
        </authorList>
    </citation>
    <scope>IDENTIFICATION</scope>
    <source>
        <tissue evidence="5">Young leaves</tissue>
    </source>
</reference>
<organism evidence="4 5">
    <name type="scientific">Phoenix dactylifera</name>
    <name type="common">Date palm</name>
    <dbReference type="NCBI Taxonomy" id="42345"/>
    <lineage>
        <taxon>Eukaryota</taxon>
        <taxon>Viridiplantae</taxon>
        <taxon>Streptophyta</taxon>
        <taxon>Embryophyta</taxon>
        <taxon>Tracheophyta</taxon>
        <taxon>Spermatophyta</taxon>
        <taxon>Magnoliopsida</taxon>
        <taxon>Liliopsida</taxon>
        <taxon>Arecaceae</taxon>
        <taxon>Coryphoideae</taxon>
        <taxon>Phoeniceae</taxon>
        <taxon>Phoenix</taxon>
    </lineage>
</organism>
<proteinExistence type="predicted"/>
<gene>
    <name evidence="5" type="primary">LOC103712946</name>
</gene>
<dbReference type="GeneID" id="103712946"/>
<evidence type="ECO:0000259" key="3">
    <source>
        <dbReference type="Pfam" id="PF14432"/>
    </source>
</evidence>
<dbReference type="InterPro" id="IPR046848">
    <property type="entry name" value="E_motif"/>
</dbReference>
<dbReference type="Proteomes" id="UP000228380">
    <property type="component" value="Chromosome 4"/>
</dbReference>
<dbReference type="FunFam" id="1.25.40.10:FF:000242">
    <property type="entry name" value="Pentatricopeptide repeat-containing protein"/>
    <property type="match status" value="1"/>
</dbReference>
<dbReference type="Gene3D" id="1.25.40.10">
    <property type="entry name" value="Tetratricopeptide repeat domain"/>
    <property type="match status" value="3"/>
</dbReference>
<dbReference type="InterPro" id="IPR002885">
    <property type="entry name" value="PPR_rpt"/>
</dbReference>
<dbReference type="InterPro" id="IPR011990">
    <property type="entry name" value="TPR-like_helical_dom_sf"/>
</dbReference>
<feature type="repeat" description="PPR" evidence="2">
    <location>
        <begin position="361"/>
        <end position="396"/>
    </location>
</feature>
<dbReference type="KEGG" id="pda:103712946"/>
<dbReference type="Pfam" id="PF14432">
    <property type="entry name" value="DYW_deaminase"/>
    <property type="match status" value="1"/>
</dbReference>
<accession>A0A8B7CF67</accession>
<dbReference type="PANTHER" id="PTHR47926">
    <property type="entry name" value="PENTATRICOPEPTIDE REPEAT-CONTAINING PROTEIN"/>
    <property type="match status" value="1"/>
</dbReference>
<dbReference type="OrthoDB" id="1654150at2759"/>
<dbReference type="GO" id="GO:0009451">
    <property type="term" value="P:RNA modification"/>
    <property type="evidence" value="ECO:0007669"/>
    <property type="project" value="InterPro"/>
</dbReference>
<dbReference type="GO" id="GO:0003723">
    <property type="term" value="F:RNA binding"/>
    <property type="evidence" value="ECO:0007669"/>
    <property type="project" value="InterPro"/>
</dbReference>
<sequence length="633" mass="70016">MRSGLSCRCSPFSSNARLSLRRSSTAPHHPILSLVPTSPSFPQLLQAHAQLVVRGLTASRAAMAHLLAHCALCTSAPPHYFHAIYARIDRPNVFAANNLLRCLARSAAPSDSLLFYSRSRRAGVLTNNYTFPFLLQACSRTPVVAEGAQVHAHVVKLGFDGDLYVRNALIHFYSSCCEMDESERVFNEFPERRDVVSWNAMLAGYARTGRIDVAEELFEGMPERDAISWSTMIMGYVQGGILEKGLKLFREMVDKGEMVNEAALVTVLSASAQLGLLENGQFIHSNIKARNFPITLAVGTALVDMYAKCGSIKLSKQVFDGMPQRDVFAWNAMVCGLATHGMGKEALELFQRFLNEGLRPTSVTFVGVLNACSRAGLVAEGRQYFKSMIEDYGIEPEMEHYGCIVDLLGRAGLVSEALELIEGMSVSPDPVLWGTLLGACKIHGLLDLGITIGNKLVELDPSHDGHYVLLAGIYAKARKWEDVIRVRRLMSNRGTNKVAGWSLIEAHGSVHKFVAGDREHKDSSEVYMTLEMIGRRLGEAGYMPDVSSVLHDIGDEEKVHAITEHSERLAIAFGMMVVDADLPIRIVKNLRVCGDCHEFSKMVTKVFGREIVMRDGSRFHHFKEGNCSCLDYW</sequence>
<dbReference type="FunFam" id="1.25.40.10:FF:000348">
    <property type="entry name" value="Pentatricopeptide repeat-containing protein chloroplastic"/>
    <property type="match status" value="1"/>
</dbReference>
<name>A0A8B7CF67_PHODC</name>